<accession>A0A815ZH79</accession>
<dbReference type="InterPro" id="IPR013320">
    <property type="entry name" value="ConA-like_dom_sf"/>
</dbReference>
<gene>
    <name evidence="1" type="ORF">GPM918_LOCUS41362</name>
    <name evidence="2" type="ORF">SRO942_LOCUS42401</name>
</gene>
<dbReference type="Pfam" id="PF13385">
    <property type="entry name" value="Laminin_G_3"/>
    <property type="match status" value="2"/>
</dbReference>
<evidence type="ECO:0008006" key="4">
    <source>
        <dbReference type="Google" id="ProtNLM"/>
    </source>
</evidence>
<dbReference type="Proteomes" id="UP000663829">
    <property type="component" value="Unassembled WGS sequence"/>
</dbReference>
<evidence type="ECO:0000313" key="3">
    <source>
        <dbReference type="Proteomes" id="UP000663829"/>
    </source>
</evidence>
<organism evidence="1 3">
    <name type="scientific">Didymodactylos carnosus</name>
    <dbReference type="NCBI Taxonomy" id="1234261"/>
    <lineage>
        <taxon>Eukaryota</taxon>
        <taxon>Metazoa</taxon>
        <taxon>Spiralia</taxon>
        <taxon>Gnathifera</taxon>
        <taxon>Rotifera</taxon>
        <taxon>Eurotatoria</taxon>
        <taxon>Bdelloidea</taxon>
        <taxon>Philodinida</taxon>
        <taxon>Philodinidae</taxon>
        <taxon>Didymodactylos</taxon>
    </lineage>
</organism>
<reference evidence="1" key="1">
    <citation type="submission" date="2021-02" db="EMBL/GenBank/DDBJ databases">
        <authorList>
            <person name="Nowell W R."/>
        </authorList>
    </citation>
    <scope>NUCLEOTIDE SEQUENCE</scope>
</reference>
<dbReference type="SUPFAM" id="SSF49899">
    <property type="entry name" value="Concanavalin A-like lectins/glucanases"/>
    <property type="match status" value="2"/>
</dbReference>
<evidence type="ECO:0000313" key="1">
    <source>
        <dbReference type="EMBL" id="CAF1585080.1"/>
    </source>
</evidence>
<dbReference type="EMBL" id="CAJNOQ010032445">
    <property type="protein sequence ID" value="CAF1585080.1"/>
    <property type="molecule type" value="Genomic_DNA"/>
</dbReference>
<evidence type="ECO:0000313" key="2">
    <source>
        <dbReference type="EMBL" id="CAF4454293.1"/>
    </source>
</evidence>
<dbReference type="EMBL" id="CAJOBC010098473">
    <property type="protein sequence ID" value="CAF4454293.1"/>
    <property type="molecule type" value="Genomic_DNA"/>
</dbReference>
<name>A0A815ZH79_9BILA</name>
<protein>
    <recommendedName>
        <fullName evidence="4">LamG domain-containing protein</fullName>
    </recommendedName>
</protein>
<feature type="non-terminal residue" evidence="1">
    <location>
        <position position="1"/>
    </location>
</feature>
<sequence>PCVNDVTATMSTLLWSFDNNNANEDNTGLYNGVLINNPTFVEGYVGNAVYLNSSPSLGQEQWIEIPFVNLSYQSFTIEMWIKSTGSYETDYRIFVECESLRKYHCLHFIIYNKRIHFGFYSDDTQGKTELLPNTWYHVALVYNSVAAQRLIYLNGIQDEISVKSVRVGPYKGQSGSLSIPSCGILSDDHPSKYFQGYIDQFSITIDRAKSPCEILNDATLVKKFDFDDTFSNSNSNIKFNNIKATVGRVNQGISFDSPDAYFQAGGFLALGLRDSPFSFSLWIKPTTNDGGGTILHVSACANGANSGDESSCKGKHTCCCTPFIGFSSNKSIVAQIHTNSHHIVGVFGPILVANTWTHIAQTFSSKNGLRLYVNGKLYSNGGVHSYFASGATNYITLGNSLLGSKSYDAFGSTYCELGEITKGSFNGAIDELYIYSRELCMEEIRILSKL</sequence>
<comment type="caution">
    <text evidence="1">The sequence shown here is derived from an EMBL/GenBank/DDBJ whole genome shotgun (WGS) entry which is preliminary data.</text>
</comment>
<proteinExistence type="predicted"/>
<dbReference type="AlphaFoldDB" id="A0A815ZH79"/>
<keyword evidence="3" id="KW-1185">Reference proteome</keyword>
<dbReference type="Gene3D" id="2.60.120.200">
    <property type="match status" value="2"/>
</dbReference>
<dbReference type="Proteomes" id="UP000681722">
    <property type="component" value="Unassembled WGS sequence"/>
</dbReference>